<name>A0A7W7RIS9_9ACTN</name>
<dbReference type="PIRSF" id="PIRSF010256">
    <property type="entry name" value="CoxE_vWa"/>
    <property type="match status" value="1"/>
</dbReference>
<dbReference type="EMBL" id="JACHJT010000001">
    <property type="protein sequence ID" value="MBB4932705.1"/>
    <property type="molecule type" value="Genomic_DNA"/>
</dbReference>
<dbReference type="InterPro" id="IPR008912">
    <property type="entry name" value="Uncharacterised_CoxE"/>
</dbReference>
<proteinExistence type="predicted"/>
<dbReference type="PANTHER" id="PTHR39338">
    <property type="entry name" value="BLL5662 PROTEIN-RELATED"/>
    <property type="match status" value="1"/>
</dbReference>
<dbReference type="InterPro" id="IPR036465">
    <property type="entry name" value="vWFA_dom_sf"/>
</dbReference>
<keyword evidence="2" id="KW-1185">Reference proteome</keyword>
<protein>
    <recommendedName>
        <fullName evidence="3">VWFA domain-containing protein</fullName>
    </recommendedName>
</protein>
<dbReference type="InterPro" id="IPR011195">
    <property type="entry name" value="UCP010256"/>
</dbReference>
<dbReference type="Gene3D" id="3.40.50.410">
    <property type="entry name" value="von Willebrand factor, type A domain"/>
    <property type="match status" value="1"/>
</dbReference>
<sequence length="376" mass="40724">MAGAGRERDITEILVGFARTLRSAGVDATPDRVQAMLRAAGALGVADRESAYWAGRLTLCGEPDDIPTYDAAFAAYFTDAPALPPKPQIPAPTVRRPTILFAPRPAGGGAGSDDREETTVASMASDTEVLRYRDIAVLSAAERDEVRRMLSLLAPGAAPRRTRRLQPAARGPVDPRGTVRRMLRQAGEPTRLARRRRRAKPRRLVLLLDVSGSMAPYADALLRFGHAAVRRRPTLTEAFTVGTRLTRVTRALRHRDPDVALGAVSRTIPDWHGGTRLADSVKAFLDRWGRRGTARGAIVVICSDGWERGDPAELAEQVAHLARLAHRLVWVNPHRGKPGYAPLAGGMAAVLPYLDDFVAGHSLASFEELVGVVSRA</sequence>
<accession>A0A7W7RIS9</accession>
<gene>
    <name evidence="1" type="ORF">F4561_003525</name>
</gene>
<organism evidence="1 2">
    <name type="scientific">Lipingzhangella halophila</name>
    <dbReference type="NCBI Taxonomy" id="1783352"/>
    <lineage>
        <taxon>Bacteria</taxon>
        <taxon>Bacillati</taxon>
        <taxon>Actinomycetota</taxon>
        <taxon>Actinomycetes</taxon>
        <taxon>Streptosporangiales</taxon>
        <taxon>Nocardiopsidaceae</taxon>
        <taxon>Lipingzhangella</taxon>
    </lineage>
</organism>
<comment type="caution">
    <text evidence="1">The sequence shown here is derived from an EMBL/GenBank/DDBJ whole genome shotgun (WGS) entry which is preliminary data.</text>
</comment>
<dbReference type="Proteomes" id="UP000523007">
    <property type="component" value="Unassembled WGS sequence"/>
</dbReference>
<reference evidence="1 2" key="1">
    <citation type="submission" date="2020-08" db="EMBL/GenBank/DDBJ databases">
        <title>Sequencing the genomes of 1000 actinobacteria strains.</title>
        <authorList>
            <person name="Klenk H.-P."/>
        </authorList>
    </citation>
    <scope>NUCLEOTIDE SEQUENCE [LARGE SCALE GENOMIC DNA]</scope>
    <source>
        <strain evidence="1 2">DSM 102030</strain>
    </source>
</reference>
<evidence type="ECO:0000313" key="1">
    <source>
        <dbReference type="EMBL" id="MBB4932705.1"/>
    </source>
</evidence>
<dbReference type="PANTHER" id="PTHR39338:SF6">
    <property type="entry name" value="BLL5662 PROTEIN"/>
    <property type="match status" value="1"/>
</dbReference>
<dbReference type="SUPFAM" id="SSF53300">
    <property type="entry name" value="vWA-like"/>
    <property type="match status" value="1"/>
</dbReference>
<dbReference type="CDD" id="cd00198">
    <property type="entry name" value="vWFA"/>
    <property type="match status" value="1"/>
</dbReference>
<evidence type="ECO:0000313" key="2">
    <source>
        <dbReference type="Proteomes" id="UP000523007"/>
    </source>
</evidence>
<dbReference type="AlphaFoldDB" id="A0A7W7RIS9"/>
<dbReference type="RefSeq" id="WP_184580313.1">
    <property type="nucleotide sequence ID" value="NZ_JACHJT010000001.1"/>
</dbReference>
<dbReference type="Pfam" id="PF05762">
    <property type="entry name" value="VWA_CoxE"/>
    <property type="match status" value="1"/>
</dbReference>
<evidence type="ECO:0008006" key="3">
    <source>
        <dbReference type="Google" id="ProtNLM"/>
    </source>
</evidence>